<evidence type="ECO:0000256" key="1">
    <source>
        <dbReference type="ARBA" id="ARBA00008501"/>
    </source>
</evidence>
<evidence type="ECO:0000259" key="7">
    <source>
        <dbReference type="PROSITE" id="PS51019"/>
    </source>
</evidence>
<gene>
    <name evidence="8" type="ORF">PHYEVI_LOCUS308</name>
</gene>
<dbReference type="GO" id="GO:0045087">
    <property type="term" value="P:innate immune response"/>
    <property type="evidence" value="ECO:0007669"/>
    <property type="project" value="UniProtKB-KW"/>
</dbReference>
<evidence type="ECO:0000313" key="9">
    <source>
        <dbReference type="Proteomes" id="UP001153712"/>
    </source>
</evidence>
<dbReference type="PANTHER" id="PTHR45828">
    <property type="entry name" value="CYTOCHROME B561/FERRIC REDUCTASE TRANSMEMBRANE"/>
    <property type="match status" value="1"/>
</dbReference>
<dbReference type="FunFam" id="2.60.40.4060:FF:000003">
    <property type="entry name" value="Ferric chelate reductase 1"/>
    <property type="match status" value="1"/>
</dbReference>
<keyword evidence="5" id="KW-0044">Antibiotic</keyword>
<dbReference type="Proteomes" id="UP001153712">
    <property type="component" value="Chromosome 1"/>
</dbReference>
<reference evidence="8" key="1">
    <citation type="submission" date="2022-01" db="EMBL/GenBank/DDBJ databases">
        <authorList>
            <person name="King R."/>
        </authorList>
    </citation>
    <scope>NUCLEOTIDE SEQUENCE</scope>
</reference>
<keyword evidence="4" id="KW-0391">Immunity</keyword>
<dbReference type="InterPro" id="IPR042307">
    <property type="entry name" value="Reeler_sf"/>
</dbReference>
<evidence type="ECO:0000313" key="8">
    <source>
        <dbReference type="EMBL" id="CAG9853841.1"/>
    </source>
</evidence>
<feature type="domain" description="Reelin" evidence="7">
    <location>
        <begin position="4"/>
        <end position="157"/>
    </location>
</feature>
<evidence type="ECO:0000256" key="6">
    <source>
        <dbReference type="SAM" id="SignalP"/>
    </source>
</evidence>
<evidence type="ECO:0000256" key="5">
    <source>
        <dbReference type="ARBA" id="ARBA00023022"/>
    </source>
</evidence>
<dbReference type="GO" id="GO:0042832">
    <property type="term" value="P:defense response to protozoan"/>
    <property type="evidence" value="ECO:0007669"/>
    <property type="project" value="UniProtKB-ARBA"/>
</dbReference>
<evidence type="ECO:0000256" key="4">
    <source>
        <dbReference type="ARBA" id="ARBA00022859"/>
    </source>
</evidence>
<keyword evidence="2" id="KW-0929">Antimicrobial</keyword>
<dbReference type="AlphaFoldDB" id="A0A9N9TDQ0"/>
<dbReference type="GO" id="GO:0042742">
    <property type="term" value="P:defense response to bacterium"/>
    <property type="evidence" value="ECO:0007669"/>
    <property type="project" value="UniProtKB-KW"/>
</dbReference>
<proteinExistence type="inferred from homology"/>
<dbReference type="InterPro" id="IPR002861">
    <property type="entry name" value="Reeler_dom"/>
</dbReference>
<dbReference type="Gene3D" id="2.60.40.4060">
    <property type="entry name" value="Reeler domain"/>
    <property type="match status" value="1"/>
</dbReference>
<name>A0A9N9TDQ0_PHYSR</name>
<dbReference type="PANTHER" id="PTHR45828:SF33">
    <property type="entry name" value="DOMON DOMAIN-CONTAINING PROTEIN"/>
    <property type="match status" value="1"/>
</dbReference>
<dbReference type="CDD" id="cd08544">
    <property type="entry name" value="Reeler"/>
    <property type="match status" value="1"/>
</dbReference>
<dbReference type="GO" id="GO:0016020">
    <property type="term" value="C:membrane"/>
    <property type="evidence" value="ECO:0007669"/>
    <property type="project" value="TreeGrafter"/>
</dbReference>
<evidence type="ECO:0000256" key="2">
    <source>
        <dbReference type="ARBA" id="ARBA00022529"/>
    </source>
</evidence>
<feature type="signal peptide" evidence="6">
    <location>
        <begin position="1"/>
        <end position="17"/>
    </location>
</feature>
<keyword evidence="9" id="KW-1185">Reference proteome</keyword>
<organism evidence="8 9">
    <name type="scientific">Phyllotreta striolata</name>
    <name type="common">Striped flea beetle</name>
    <name type="synonym">Crioceris striolata</name>
    <dbReference type="NCBI Taxonomy" id="444603"/>
    <lineage>
        <taxon>Eukaryota</taxon>
        <taxon>Metazoa</taxon>
        <taxon>Ecdysozoa</taxon>
        <taxon>Arthropoda</taxon>
        <taxon>Hexapoda</taxon>
        <taxon>Insecta</taxon>
        <taxon>Pterygota</taxon>
        <taxon>Neoptera</taxon>
        <taxon>Endopterygota</taxon>
        <taxon>Coleoptera</taxon>
        <taxon>Polyphaga</taxon>
        <taxon>Cucujiformia</taxon>
        <taxon>Chrysomeloidea</taxon>
        <taxon>Chrysomelidae</taxon>
        <taxon>Galerucinae</taxon>
        <taxon>Alticini</taxon>
        <taxon>Phyllotreta</taxon>
    </lineage>
</organism>
<keyword evidence="6" id="KW-0732">Signal</keyword>
<dbReference type="Pfam" id="PF02014">
    <property type="entry name" value="Reeler"/>
    <property type="match status" value="1"/>
</dbReference>
<keyword evidence="3" id="KW-0399">Innate immunity</keyword>
<accession>A0A9N9TDQ0</accession>
<dbReference type="OrthoDB" id="6418377at2759"/>
<dbReference type="InterPro" id="IPR051237">
    <property type="entry name" value="Ferric-chelate_Red/DefProt"/>
</dbReference>
<dbReference type="EMBL" id="OU900094">
    <property type="protein sequence ID" value="CAG9853841.1"/>
    <property type="molecule type" value="Genomic_DNA"/>
</dbReference>
<evidence type="ECO:0000256" key="3">
    <source>
        <dbReference type="ARBA" id="ARBA00022588"/>
    </source>
</evidence>
<dbReference type="PROSITE" id="PS51019">
    <property type="entry name" value="REELIN"/>
    <property type="match status" value="1"/>
</dbReference>
<protein>
    <recommendedName>
        <fullName evidence="7">Reelin domain-containing protein</fullName>
    </recommendedName>
</protein>
<feature type="chain" id="PRO_5040239521" description="Reelin domain-containing protein" evidence="6">
    <location>
        <begin position="18"/>
        <end position="157"/>
    </location>
</feature>
<comment type="similarity">
    <text evidence="1">Belongs to the insect defense protein family.</text>
</comment>
<sequence length="157" mass="17242">MKLIILTVLSMAYYCNAYSGGAPKEVCNDMTPKHPVDPQKSPLPYKITVNKNQVKGGQQVAISINGRSFKGLLVQVRKANEATGEFVVSASDKYFKTVDCHDTPRSALTHKNSADKINKTVVWKAPTTPGKYTVHVTVAEDGETFWANVPTQVINVF</sequence>